<feature type="transmembrane region" description="Helical" evidence="1">
    <location>
        <begin position="30"/>
        <end position="52"/>
    </location>
</feature>
<dbReference type="EMBL" id="FNTX01000001">
    <property type="protein sequence ID" value="SED70250.1"/>
    <property type="molecule type" value="Genomic_DNA"/>
</dbReference>
<sequence length="243" mass="24854">MTTTTATSPVPNALDPDQQARVRTARITGLLYLGLGVTGVLGFLVIRSQLFVAGDAAATLANLQAHPVLTRAGVALEMGVVITQTLTALWFYRLFRGVSPFAAGALAVFGLMNAVAQTGSAAFLAAAAGVAADPATAIAGDAAGSVQLFSTIAEHFWSAGTPFFGLWLLPMGHLILTSGWLPAPLGWLLLVGGAGYLLSAFVATLVPEAETVAGLLTAPATVGELWTLGYLIAVGVRRAPAAR</sequence>
<gene>
    <name evidence="2" type="ORF">SAMN04488554_0474</name>
</gene>
<dbReference type="Pfam" id="PF14329">
    <property type="entry name" value="DUF4386"/>
    <property type="match status" value="1"/>
</dbReference>
<evidence type="ECO:0000313" key="2">
    <source>
        <dbReference type="EMBL" id="SED70250.1"/>
    </source>
</evidence>
<name>A0A1H5CUT0_9MICO</name>
<evidence type="ECO:0000256" key="1">
    <source>
        <dbReference type="SAM" id="Phobius"/>
    </source>
</evidence>
<evidence type="ECO:0008006" key="4">
    <source>
        <dbReference type="Google" id="ProtNLM"/>
    </source>
</evidence>
<reference evidence="3" key="1">
    <citation type="submission" date="2016-10" db="EMBL/GenBank/DDBJ databases">
        <authorList>
            <person name="Varghese N."/>
            <person name="Submissions S."/>
        </authorList>
    </citation>
    <scope>NUCLEOTIDE SEQUENCE [LARGE SCALE GENOMIC DNA]</scope>
    <source>
        <strain evidence="3">DSM 21368</strain>
    </source>
</reference>
<dbReference type="OrthoDB" id="1160166at2"/>
<keyword evidence="1" id="KW-1133">Transmembrane helix</keyword>
<evidence type="ECO:0000313" key="3">
    <source>
        <dbReference type="Proteomes" id="UP000199220"/>
    </source>
</evidence>
<feature type="transmembrane region" description="Helical" evidence="1">
    <location>
        <begin position="185"/>
        <end position="206"/>
    </location>
</feature>
<feature type="transmembrane region" description="Helical" evidence="1">
    <location>
        <begin position="104"/>
        <end position="126"/>
    </location>
</feature>
<keyword evidence="1" id="KW-0472">Membrane</keyword>
<dbReference type="InterPro" id="IPR025495">
    <property type="entry name" value="DUF4386"/>
</dbReference>
<keyword evidence="1" id="KW-0812">Transmembrane</keyword>
<dbReference type="AlphaFoldDB" id="A0A1H5CUT0"/>
<keyword evidence="3" id="KW-1185">Reference proteome</keyword>
<accession>A0A1H5CUT0</accession>
<dbReference type="Proteomes" id="UP000199220">
    <property type="component" value="Unassembled WGS sequence"/>
</dbReference>
<proteinExistence type="predicted"/>
<feature type="transmembrane region" description="Helical" evidence="1">
    <location>
        <begin position="212"/>
        <end position="236"/>
    </location>
</feature>
<dbReference type="RefSeq" id="WP_089772915.1">
    <property type="nucleotide sequence ID" value="NZ_FNTX01000001.1"/>
</dbReference>
<protein>
    <recommendedName>
        <fullName evidence="4">DUF4386 domain-containing protein</fullName>
    </recommendedName>
</protein>
<organism evidence="2 3">
    <name type="scientific">Ruania alba</name>
    <dbReference type="NCBI Taxonomy" id="648782"/>
    <lineage>
        <taxon>Bacteria</taxon>
        <taxon>Bacillati</taxon>
        <taxon>Actinomycetota</taxon>
        <taxon>Actinomycetes</taxon>
        <taxon>Micrococcales</taxon>
        <taxon>Ruaniaceae</taxon>
        <taxon>Ruania</taxon>
    </lineage>
</organism>
<feature type="transmembrane region" description="Helical" evidence="1">
    <location>
        <begin position="72"/>
        <end position="92"/>
    </location>
</feature>
<dbReference type="STRING" id="648782.SAMN04488554_0474"/>
<feature type="transmembrane region" description="Helical" evidence="1">
    <location>
        <begin position="156"/>
        <end position="176"/>
    </location>
</feature>